<evidence type="ECO:0000313" key="2">
    <source>
        <dbReference type="EMBL" id="MBB3980882.1"/>
    </source>
</evidence>
<dbReference type="InterPro" id="IPR013568">
    <property type="entry name" value="SEFIR_dom"/>
</dbReference>
<reference evidence="2 3" key="1">
    <citation type="submission" date="2020-08" db="EMBL/GenBank/DDBJ databases">
        <title>Genomic Encyclopedia of Type Strains, Phase IV (KMG-IV): sequencing the most valuable type-strain genomes for metagenomic binning, comparative biology and taxonomic classification.</title>
        <authorList>
            <person name="Goeker M."/>
        </authorList>
    </citation>
    <scope>NUCLEOTIDE SEQUENCE [LARGE SCALE GENOMIC DNA]</scope>
    <source>
        <strain evidence="2 3">DSM 29348</strain>
    </source>
</reference>
<proteinExistence type="predicted"/>
<accession>A0A7W6GMV6</accession>
<evidence type="ECO:0000313" key="3">
    <source>
        <dbReference type="Proteomes" id="UP000552757"/>
    </source>
</evidence>
<dbReference type="Gene3D" id="3.40.50.10140">
    <property type="entry name" value="Toll/interleukin-1 receptor homology (TIR) domain"/>
    <property type="match status" value="1"/>
</dbReference>
<dbReference type="Pfam" id="PF08357">
    <property type="entry name" value="SEFIR"/>
    <property type="match status" value="1"/>
</dbReference>
<dbReference type="PROSITE" id="PS51534">
    <property type="entry name" value="SEFIR"/>
    <property type="match status" value="1"/>
</dbReference>
<protein>
    <recommendedName>
        <fullName evidence="1">SEFIR domain-containing protein</fullName>
    </recommendedName>
</protein>
<sequence>MTNKTEENTLPKMFISYRWSSPQHEQWVLDLATSFRSDGVDVILDKWHLKEGNDTFVFMERMVNDRSVTKVLLICDAGYVERADQRQGGVGTEAQIVSSEVYSKVDQTKFAAAVREIDEDGSPLLPRYLANRLYFDFSSEESFASNYEKVLRWCFDKPFHPVPPIGKPPKYLDETFQGNSDLLKGASALRAIQSRGGDPKKAASAVLSGIAEDAKNLCLSLADVSDSDQRIVDTIEQSIPLREQAITAINAIIENDEGSSSADAIHRFLEDLFCLWDYGRPDNGRYSVIDNDALKFFAHSTFVATIACCMRQRKFSFANSVLSTPFFKPNSNEYTGKLENYTSLRTYLQSLEEIRKRRLSLNRLSVHADIIKDTFNHSIVSFGNFMEADFTLYLRGMIKSDTGVSDWVPVSLVYASDSYGAFPTYVRATSKSFFSRLSPLLGDASAEQIRSTIRDGKGRIRFGGWADPDVWQLANAEALATRG</sequence>
<organism evidence="2 3">
    <name type="scientific">Sphingobium fontiphilum</name>
    <dbReference type="NCBI Taxonomy" id="944425"/>
    <lineage>
        <taxon>Bacteria</taxon>
        <taxon>Pseudomonadati</taxon>
        <taxon>Pseudomonadota</taxon>
        <taxon>Alphaproteobacteria</taxon>
        <taxon>Sphingomonadales</taxon>
        <taxon>Sphingomonadaceae</taxon>
        <taxon>Sphingobium</taxon>
    </lineage>
</organism>
<feature type="domain" description="SEFIR" evidence="1">
    <location>
        <begin position="10"/>
        <end position="146"/>
    </location>
</feature>
<dbReference type="Proteomes" id="UP000552757">
    <property type="component" value="Unassembled WGS sequence"/>
</dbReference>
<gene>
    <name evidence="2" type="ORF">GGR44_000513</name>
</gene>
<dbReference type="RefSeq" id="WP_183953860.1">
    <property type="nucleotide sequence ID" value="NZ_JACIEB010000001.1"/>
</dbReference>
<evidence type="ECO:0000259" key="1">
    <source>
        <dbReference type="PROSITE" id="PS51534"/>
    </source>
</evidence>
<dbReference type="AlphaFoldDB" id="A0A7W6GMV6"/>
<dbReference type="EMBL" id="JACIEB010000001">
    <property type="protein sequence ID" value="MBB3980882.1"/>
    <property type="molecule type" value="Genomic_DNA"/>
</dbReference>
<comment type="caution">
    <text evidence="2">The sequence shown here is derived from an EMBL/GenBank/DDBJ whole genome shotgun (WGS) entry which is preliminary data.</text>
</comment>
<name>A0A7W6GMV6_9SPHN</name>
<dbReference type="InterPro" id="IPR035897">
    <property type="entry name" value="Toll_tir_struct_dom_sf"/>
</dbReference>
<keyword evidence="3" id="KW-1185">Reference proteome</keyword>